<dbReference type="Gene3D" id="2.30.310.10">
    <property type="entry name" value="ibrinogen binding protein from staphylococcus aureus domain"/>
    <property type="match status" value="1"/>
</dbReference>
<sequence length="658" mass="75503">MKNMSNVDVYAVCHELRDLLKGARVDKAYQPTKDTVLIRFHVAGKGRVDIVFQAGRRIHMTQYPLPNPKIPPNFPMLLRKYIKGATVEDIRQYNFDRIVELHVAKEKKFTLVIELFAKGNIILLDEEGKIILPLKRKLWSDRKISSKEEYKYPPKRGINPLEVKKEELEAVFRNSDSDVIRTLARSGLGGIYSEEILLRSNVQKDLPAAEISNSDLDSIYNSIYGLFEPLRTSNFHPQIVSDGKEDVLPLDLKIYENYKKEAFETYNDAADEFFSSEVRETIKNEYEDVWGAEVKKFEKRLKIQEETLDKFHKTIKVSKKRGDLLYANYGKIQSILDIIKDAREKYSWNEIASKLKTARKQGLAGADIIESLDKLGNLTLKIEDEVINIDAKVEIPENAEVYYEKAKKAKRKITGVNIAIEKTKKEIEKAKNKKEIEMERVTLPQKRVKKELKWFEKLRWFLSSDGFLVIGGRDANSNEIVVKKYMENNDVYFHSDIHGAPSVIIKSQGKEIPETTLNEAASFAASFSSAWTKGFGSQDVYWVHPDQVSKTPQSGEFVKKGAFIIRGTRNYVRAATLLIAVGVVDYEGERLMAGPLDAVKKYTDNYVIIKPGYTKKEALSREIRHKLDQEHIVTMDDLVRVLPSGKADIVDERDLRRR</sequence>
<keyword evidence="2" id="KW-0820">tRNA-binding</keyword>
<dbReference type="AlphaFoldDB" id="A0A9E5A6U8"/>
<comment type="function">
    <text evidence="2">Probably part of the ribosome quality control system (RQC). May mediate the addition of alanine residues (Ala tailing) to incompletely synthesized nascent chains from stalled ribosomes, leading to their degradation.</text>
</comment>
<evidence type="ECO:0000313" key="5">
    <source>
        <dbReference type="EMBL" id="MCZ3372693.1"/>
    </source>
</evidence>
<dbReference type="InterPro" id="IPR008532">
    <property type="entry name" value="NFACT_RNA-bd"/>
</dbReference>
<dbReference type="GO" id="GO:0000049">
    <property type="term" value="F:tRNA binding"/>
    <property type="evidence" value="ECO:0007669"/>
    <property type="project" value="UniProtKB-UniRule"/>
</dbReference>
<dbReference type="GO" id="GO:0019843">
    <property type="term" value="F:rRNA binding"/>
    <property type="evidence" value="ECO:0007669"/>
    <property type="project" value="UniProtKB-UniRule"/>
</dbReference>
<dbReference type="InterPro" id="IPR051608">
    <property type="entry name" value="RQC_Subunit_NEMF"/>
</dbReference>
<dbReference type="GO" id="GO:0072344">
    <property type="term" value="P:rescue of stalled ribosome"/>
    <property type="evidence" value="ECO:0007669"/>
    <property type="project" value="UniProtKB-UniRule"/>
</dbReference>
<feature type="domain" description="NFACT RNA-binding" evidence="3">
    <location>
        <begin position="457"/>
        <end position="567"/>
    </location>
</feature>
<keyword evidence="2" id="KW-0699">rRNA-binding</keyword>
<dbReference type="NCBIfam" id="NF041120">
    <property type="entry name" value="RqcH_arch"/>
    <property type="match status" value="1"/>
</dbReference>
<evidence type="ECO:0000259" key="3">
    <source>
        <dbReference type="Pfam" id="PF05670"/>
    </source>
</evidence>
<dbReference type="Pfam" id="PF05670">
    <property type="entry name" value="NFACT-R_1"/>
    <property type="match status" value="1"/>
</dbReference>
<proteinExistence type="inferred from homology"/>
<dbReference type="GO" id="GO:1990112">
    <property type="term" value="C:RQC complex"/>
    <property type="evidence" value="ECO:0007669"/>
    <property type="project" value="TreeGrafter"/>
</dbReference>
<dbReference type="PANTHER" id="PTHR15239">
    <property type="entry name" value="NUCLEAR EXPORT MEDIATOR FACTOR NEMF"/>
    <property type="match status" value="1"/>
</dbReference>
<comment type="similarity">
    <text evidence="2">Belongs to the NEMF family.</text>
</comment>
<keyword evidence="6" id="KW-1185">Reference proteome</keyword>
<dbReference type="PANTHER" id="PTHR15239:SF6">
    <property type="entry name" value="RIBOSOME QUALITY CONTROL COMPLEX SUBUNIT NEMF"/>
    <property type="match status" value="1"/>
</dbReference>
<reference evidence="5" key="1">
    <citation type="submission" date="2022-12" db="EMBL/GenBank/DDBJ databases">
        <title>Reclassification of two methanogenic archaea species isolated from the Kolyma lowland permafrost.</title>
        <authorList>
            <person name="Trubitsyn V.E."/>
            <person name="Rivkina E.M."/>
            <person name="Shcherbakova V.A."/>
        </authorList>
    </citation>
    <scope>NUCLEOTIDE SEQUENCE</scope>
    <source>
        <strain evidence="4">M2</strain>
        <strain evidence="5">MK4</strain>
    </source>
</reference>
<keyword evidence="1 2" id="KW-0175">Coiled coil</keyword>
<evidence type="ECO:0000256" key="2">
    <source>
        <dbReference type="HAMAP-Rule" id="MF_00844"/>
    </source>
</evidence>
<comment type="subunit">
    <text evidence="2">Associates with stalled 50S ribosomal subunits.</text>
</comment>
<dbReference type="HAMAP" id="MF_00844_A">
    <property type="entry name" value="RqcH_A"/>
    <property type="match status" value="1"/>
</dbReference>
<dbReference type="GO" id="GO:0005737">
    <property type="term" value="C:cytoplasm"/>
    <property type="evidence" value="ECO:0007669"/>
    <property type="project" value="UniProtKB-ARBA"/>
</dbReference>
<dbReference type="Proteomes" id="UP001068021">
    <property type="component" value="Unassembled WGS sequence"/>
</dbReference>
<dbReference type="Pfam" id="PF05833">
    <property type="entry name" value="NFACT_N"/>
    <property type="match status" value="1"/>
</dbReference>
<dbReference type="RefSeq" id="WP_048080244.1">
    <property type="nucleotide sequence ID" value="NZ_JAPVER010000018.1"/>
</dbReference>
<name>A0A9E5A6U8_9EURY</name>
<organism evidence="5">
    <name type="scientific">Methanobacterium veterum</name>
    <dbReference type="NCBI Taxonomy" id="408577"/>
    <lineage>
        <taxon>Archaea</taxon>
        <taxon>Methanobacteriati</taxon>
        <taxon>Methanobacteriota</taxon>
        <taxon>Methanomada group</taxon>
        <taxon>Methanobacteria</taxon>
        <taxon>Methanobacteriales</taxon>
        <taxon>Methanobacteriaceae</taxon>
        <taxon>Methanobacterium</taxon>
    </lineage>
</organism>
<dbReference type="EMBL" id="JAPVES010000030">
    <property type="protein sequence ID" value="MCZ3372693.1"/>
    <property type="molecule type" value="Genomic_DNA"/>
</dbReference>
<evidence type="ECO:0000256" key="1">
    <source>
        <dbReference type="ARBA" id="ARBA00023054"/>
    </source>
</evidence>
<evidence type="ECO:0000313" key="6">
    <source>
        <dbReference type="Proteomes" id="UP001068021"/>
    </source>
</evidence>
<accession>A0A9E5A6U8</accession>
<keyword evidence="2" id="KW-0648">Protein biosynthesis</keyword>
<evidence type="ECO:0000313" key="4">
    <source>
        <dbReference type="EMBL" id="MCZ3364938.1"/>
    </source>
</evidence>
<dbReference type="InterPro" id="IPR043681">
    <property type="entry name" value="RqcH_archaeal"/>
</dbReference>
<keyword evidence="2" id="KW-0694">RNA-binding</keyword>
<dbReference type="Proteomes" id="UP001074446">
    <property type="component" value="Unassembled WGS sequence"/>
</dbReference>
<comment type="caution">
    <text evidence="5">The sequence shown here is derived from an EMBL/GenBank/DDBJ whole genome shotgun (WGS) entry which is preliminary data.</text>
</comment>
<feature type="coiled-coil region" evidence="2">
    <location>
        <begin position="406"/>
        <end position="440"/>
    </location>
</feature>
<dbReference type="GO" id="GO:0043023">
    <property type="term" value="F:ribosomal large subunit binding"/>
    <property type="evidence" value="ECO:0007669"/>
    <property type="project" value="UniProtKB-UniRule"/>
</dbReference>
<dbReference type="FunFam" id="2.30.310.10:FF:000003">
    <property type="entry name" value="Zinc knuckle domain containing protein"/>
    <property type="match status" value="1"/>
</dbReference>
<protein>
    <recommendedName>
        <fullName evidence="2">Archaeal Rqc2 homolog aRqcH</fullName>
        <shortName evidence="2">aRqcH</shortName>
    </recommendedName>
</protein>
<dbReference type="EMBL" id="JAPVER010000018">
    <property type="protein sequence ID" value="MCZ3364938.1"/>
    <property type="molecule type" value="Genomic_DNA"/>
</dbReference>
<gene>
    <name evidence="2 5" type="primary">rqcH</name>
    <name evidence="5" type="ORF">O3H35_08605</name>
    <name evidence="4" type="ORF">O3H54_03485</name>
</gene>